<reference evidence="3" key="1">
    <citation type="submission" date="2020-11" db="EMBL/GenBank/DDBJ databases">
        <authorList>
            <consortium name="DOE Joint Genome Institute"/>
            <person name="Ahrendt S."/>
            <person name="Riley R."/>
            <person name="Andreopoulos W."/>
            <person name="Labutti K."/>
            <person name="Pangilinan J."/>
            <person name="Ruiz-Duenas F.J."/>
            <person name="Barrasa J.M."/>
            <person name="Sanchez-Garcia M."/>
            <person name="Camarero S."/>
            <person name="Miyauchi S."/>
            <person name="Serrano A."/>
            <person name="Linde D."/>
            <person name="Babiker R."/>
            <person name="Drula E."/>
            <person name="Ayuso-Fernandez I."/>
            <person name="Pacheco R."/>
            <person name="Padilla G."/>
            <person name="Ferreira P."/>
            <person name="Barriuso J."/>
            <person name="Kellner H."/>
            <person name="Castanera R."/>
            <person name="Alfaro M."/>
            <person name="Ramirez L."/>
            <person name="Pisabarro A.G."/>
            <person name="Kuo A."/>
            <person name="Tritt A."/>
            <person name="Lipzen A."/>
            <person name="He G."/>
            <person name="Yan M."/>
            <person name="Ng V."/>
            <person name="Cullen D."/>
            <person name="Martin F."/>
            <person name="Rosso M.-N."/>
            <person name="Henrissat B."/>
            <person name="Hibbett D."/>
            <person name="Martinez A.T."/>
            <person name="Grigoriev I.V."/>
        </authorList>
    </citation>
    <scope>NUCLEOTIDE SEQUENCE</scope>
    <source>
        <strain evidence="3">CBS 247.69</strain>
    </source>
</reference>
<feature type="transmembrane region" description="Helical" evidence="1">
    <location>
        <begin position="12"/>
        <end position="31"/>
    </location>
</feature>
<keyword evidence="1" id="KW-0472">Membrane</keyword>
<evidence type="ECO:0000256" key="1">
    <source>
        <dbReference type="SAM" id="Phobius"/>
    </source>
</evidence>
<proteinExistence type="predicted"/>
<feature type="transmembrane region" description="Helical" evidence="1">
    <location>
        <begin position="83"/>
        <end position="101"/>
    </location>
</feature>
<dbReference type="AlphaFoldDB" id="A0A9P5YDV3"/>
<dbReference type="Pfam" id="PF20151">
    <property type="entry name" value="DUF6533"/>
    <property type="match status" value="1"/>
</dbReference>
<feature type="transmembrane region" description="Helical" evidence="1">
    <location>
        <begin position="113"/>
        <end position="141"/>
    </location>
</feature>
<accession>A0A9P5YDV3</accession>
<keyword evidence="1" id="KW-1133">Transmembrane helix</keyword>
<keyword evidence="4" id="KW-1185">Reference proteome</keyword>
<dbReference type="EMBL" id="MU150240">
    <property type="protein sequence ID" value="KAF9466691.1"/>
    <property type="molecule type" value="Genomic_DNA"/>
</dbReference>
<sequence>MLIHISAQPELKSYIILIVSTILAYDWLCTIDEEVAYVWSRPWSLGTFVFILNRYLPAVDTYMVMNLAWMASSPQFCYRHHVIMMWFLASGMFLSELILILRTYAIWNGQRSILICLILVALVTLSTLLAVLIVGMDALTYGPAKGPNHGCNIIRTNDITLIYYLTILASETIIVILTVIKAIQNRGSRSSWVLQLSRDGLVFYVFMLGMTIANVVVTVTTSSPRYKNFLAFPQRVLHSILCTRVILLILRQRATYSMDDYPSLSVGVYSNHDTSEVLTTVIETCETTNFSTLYPPNWTR</sequence>
<dbReference type="OrthoDB" id="3341843at2759"/>
<feature type="transmembrane region" description="Helical" evidence="1">
    <location>
        <begin position="201"/>
        <end position="220"/>
    </location>
</feature>
<evidence type="ECO:0000259" key="2">
    <source>
        <dbReference type="Pfam" id="PF20151"/>
    </source>
</evidence>
<name>A0A9P5YDV3_9AGAR</name>
<keyword evidence="1" id="KW-0812">Transmembrane</keyword>
<feature type="transmembrane region" description="Helical" evidence="1">
    <location>
        <begin position="161"/>
        <end position="180"/>
    </location>
</feature>
<dbReference type="InterPro" id="IPR045340">
    <property type="entry name" value="DUF6533"/>
</dbReference>
<dbReference type="Proteomes" id="UP000807353">
    <property type="component" value="Unassembled WGS sequence"/>
</dbReference>
<feature type="transmembrane region" description="Helical" evidence="1">
    <location>
        <begin position="43"/>
        <end position="63"/>
    </location>
</feature>
<protein>
    <recommendedName>
        <fullName evidence="2">DUF6533 domain-containing protein</fullName>
    </recommendedName>
</protein>
<gene>
    <name evidence="3" type="ORF">BDZ94DRAFT_129860</name>
</gene>
<feature type="domain" description="DUF6533" evidence="2">
    <location>
        <begin position="14"/>
        <end position="57"/>
    </location>
</feature>
<comment type="caution">
    <text evidence="3">The sequence shown here is derived from an EMBL/GenBank/DDBJ whole genome shotgun (WGS) entry which is preliminary data.</text>
</comment>
<evidence type="ECO:0000313" key="4">
    <source>
        <dbReference type="Proteomes" id="UP000807353"/>
    </source>
</evidence>
<organism evidence="3 4">
    <name type="scientific">Collybia nuda</name>
    <dbReference type="NCBI Taxonomy" id="64659"/>
    <lineage>
        <taxon>Eukaryota</taxon>
        <taxon>Fungi</taxon>
        <taxon>Dikarya</taxon>
        <taxon>Basidiomycota</taxon>
        <taxon>Agaricomycotina</taxon>
        <taxon>Agaricomycetes</taxon>
        <taxon>Agaricomycetidae</taxon>
        <taxon>Agaricales</taxon>
        <taxon>Tricholomatineae</taxon>
        <taxon>Clitocybaceae</taxon>
        <taxon>Collybia</taxon>
    </lineage>
</organism>
<evidence type="ECO:0000313" key="3">
    <source>
        <dbReference type="EMBL" id="KAF9466691.1"/>
    </source>
</evidence>